<accession>A0ABY7HXP0</accession>
<keyword evidence="2" id="KW-1185">Reference proteome</keyword>
<dbReference type="EMBL" id="CP114066">
    <property type="protein sequence ID" value="WAT20425.1"/>
    <property type="molecule type" value="Genomic_DNA"/>
</dbReference>
<name>A0ABY7HXP0_9BACI</name>
<dbReference type="InterPro" id="IPR049471">
    <property type="entry name" value="SPP1_GP23.1-like"/>
</dbReference>
<sequence length="55" mass="6393">MENRSVLYGFFEDCWINGTVLTKEMRNAVQKGWISQSEYDDITALTRGDAYPDQE</sequence>
<dbReference type="Pfam" id="PF20787">
    <property type="entry name" value="SPP1_GP23-1"/>
    <property type="match status" value="1"/>
</dbReference>
<reference evidence="1" key="1">
    <citation type="submission" date="2022-12" db="EMBL/GenBank/DDBJ databases">
        <title>Genomic of Bacillus halotolerans.</title>
        <authorList>
            <person name="Xu G."/>
            <person name="Ding Y."/>
        </authorList>
    </citation>
    <scope>NUCLEOTIDE SEQUENCE</scope>
    <source>
        <strain evidence="1">B13</strain>
    </source>
</reference>
<dbReference type="Gene3D" id="1.10.10.1530">
    <property type="match status" value="1"/>
</dbReference>
<dbReference type="Proteomes" id="UP001164713">
    <property type="component" value="Chromosome"/>
</dbReference>
<evidence type="ECO:0000313" key="1">
    <source>
        <dbReference type="EMBL" id="WAT20425.1"/>
    </source>
</evidence>
<organism evidence="1 2">
    <name type="scientific">Bacillus halotolerans</name>
    <dbReference type="NCBI Taxonomy" id="260554"/>
    <lineage>
        <taxon>Bacteria</taxon>
        <taxon>Bacillati</taxon>
        <taxon>Bacillota</taxon>
        <taxon>Bacilli</taxon>
        <taxon>Bacillales</taxon>
        <taxon>Bacillaceae</taxon>
        <taxon>Bacillus</taxon>
    </lineage>
</organism>
<gene>
    <name evidence="1" type="ORF">O0R52_15850</name>
</gene>
<protein>
    <submittedName>
        <fullName evidence="1">XkdX family protein</fullName>
    </submittedName>
</protein>
<proteinExistence type="predicted"/>
<dbReference type="RefSeq" id="WP_162106028.1">
    <property type="nucleotide sequence ID" value="NZ_CP114066.1"/>
</dbReference>
<evidence type="ECO:0000313" key="2">
    <source>
        <dbReference type="Proteomes" id="UP001164713"/>
    </source>
</evidence>